<evidence type="ECO:0000259" key="9">
    <source>
        <dbReference type="PROSITE" id="PS50021"/>
    </source>
</evidence>
<dbReference type="InterPro" id="IPR011009">
    <property type="entry name" value="Kinase-like_dom_sf"/>
</dbReference>
<keyword evidence="5 6" id="KW-0067">ATP-binding</keyword>
<dbReference type="PROSITE" id="PS00479">
    <property type="entry name" value="ZF_DAG_PE_1"/>
    <property type="match status" value="1"/>
</dbReference>
<proteinExistence type="predicted"/>
<dbReference type="PANTHER" id="PTHR48016:SF4">
    <property type="entry name" value="PROTEIN KINASE DOMAIN-CONTAINING PROTEIN"/>
    <property type="match status" value="1"/>
</dbReference>
<dbReference type="InParanoid" id="S2K4I9"/>
<feature type="domain" description="Phorbol-ester/DAG-type" evidence="10">
    <location>
        <begin position="697"/>
        <end position="745"/>
    </location>
</feature>
<dbReference type="PANTHER" id="PTHR48016">
    <property type="entry name" value="MAP KINASE KINASE KINASE SSK2-RELATED-RELATED"/>
    <property type="match status" value="1"/>
</dbReference>
<keyword evidence="12" id="KW-1185">Reference proteome</keyword>
<feature type="region of interest" description="Disordered" evidence="7">
    <location>
        <begin position="179"/>
        <end position="210"/>
    </location>
</feature>
<gene>
    <name evidence="11" type="ORF">HMPREF1544_06061</name>
</gene>
<keyword evidence="1" id="KW-0723">Serine/threonine-protein kinase</keyword>
<keyword evidence="2" id="KW-0808">Transferase</keyword>
<dbReference type="Gene3D" id="1.10.418.10">
    <property type="entry name" value="Calponin-like domain"/>
    <property type="match status" value="1"/>
</dbReference>
<feature type="region of interest" description="Disordered" evidence="7">
    <location>
        <begin position="229"/>
        <end position="284"/>
    </location>
</feature>
<dbReference type="InterPro" id="IPR000719">
    <property type="entry name" value="Prot_kinase_dom"/>
</dbReference>
<evidence type="ECO:0000256" key="3">
    <source>
        <dbReference type="ARBA" id="ARBA00022741"/>
    </source>
</evidence>
<evidence type="ECO:0000256" key="2">
    <source>
        <dbReference type="ARBA" id="ARBA00022679"/>
    </source>
</evidence>
<dbReference type="InterPro" id="IPR003096">
    <property type="entry name" value="SM22_calponin"/>
</dbReference>
<evidence type="ECO:0000256" key="1">
    <source>
        <dbReference type="ARBA" id="ARBA00022527"/>
    </source>
</evidence>
<dbReference type="PRINTS" id="PR00888">
    <property type="entry name" value="SM22CALPONIN"/>
</dbReference>
<dbReference type="GO" id="GO:0005524">
    <property type="term" value="F:ATP binding"/>
    <property type="evidence" value="ECO:0007669"/>
    <property type="project" value="UniProtKB-UniRule"/>
</dbReference>
<feature type="compositionally biased region" description="Basic and acidic residues" evidence="7">
    <location>
        <begin position="252"/>
        <end position="269"/>
    </location>
</feature>
<dbReference type="STRING" id="1220926.S2K4I9"/>
<dbReference type="PROSITE" id="PS00108">
    <property type="entry name" value="PROTEIN_KINASE_ST"/>
    <property type="match status" value="1"/>
</dbReference>
<reference evidence="12" key="1">
    <citation type="submission" date="2013-05" db="EMBL/GenBank/DDBJ databases">
        <title>The Genome sequence of Mucor circinelloides f. circinelloides 1006PhL.</title>
        <authorList>
            <consortium name="The Broad Institute Genomics Platform"/>
            <person name="Cuomo C."/>
            <person name="Earl A."/>
            <person name="Findley K."/>
            <person name="Lee S.C."/>
            <person name="Walker B."/>
            <person name="Young S."/>
            <person name="Zeng Q."/>
            <person name="Gargeya S."/>
            <person name="Fitzgerald M."/>
            <person name="Haas B."/>
            <person name="Abouelleil A."/>
            <person name="Allen A.W."/>
            <person name="Alvarado L."/>
            <person name="Arachchi H.M."/>
            <person name="Berlin A.M."/>
            <person name="Chapman S.B."/>
            <person name="Gainer-Dewar J."/>
            <person name="Goldberg J."/>
            <person name="Griggs A."/>
            <person name="Gujja S."/>
            <person name="Hansen M."/>
            <person name="Howarth C."/>
            <person name="Imamovic A."/>
            <person name="Ireland A."/>
            <person name="Larimer J."/>
            <person name="McCowan C."/>
            <person name="Murphy C."/>
            <person name="Pearson M."/>
            <person name="Poon T.W."/>
            <person name="Priest M."/>
            <person name="Roberts A."/>
            <person name="Saif S."/>
            <person name="Shea T."/>
            <person name="Sisk P."/>
            <person name="Sykes S."/>
            <person name="Wortman J."/>
            <person name="Nusbaum C."/>
            <person name="Birren B."/>
        </authorList>
    </citation>
    <scope>NUCLEOTIDE SEQUENCE [LARGE SCALE GENOMIC DNA]</scope>
    <source>
        <strain evidence="12">1006PhL</strain>
    </source>
</reference>
<feature type="domain" description="Calponin-homology (CH)" evidence="9">
    <location>
        <begin position="16"/>
        <end position="122"/>
    </location>
</feature>
<dbReference type="InterPro" id="IPR050538">
    <property type="entry name" value="MAP_kinase_kinase_kinase"/>
</dbReference>
<dbReference type="PROSITE" id="PS00107">
    <property type="entry name" value="PROTEIN_KINASE_ATP"/>
    <property type="match status" value="1"/>
</dbReference>
<dbReference type="AlphaFoldDB" id="S2K4I9"/>
<dbReference type="Proteomes" id="UP000014254">
    <property type="component" value="Unassembled WGS sequence"/>
</dbReference>
<dbReference type="Pfam" id="PF00307">
    <property type="entry name" value="CH"/>
    <property type="match status" value="1"/>
</dbReference>
<keyword evidence="3 6" id="KW-0547">Nucleotide-binding</keyword>
<dbReference type="InterPro" id="IPR001715">
    <property type="entry name" value="CH_dom"/>
</dbReference>
<feature type="binding site" evidence="6">
    <location>
        <position position="434"/>
    </location>
    <ligand>
        <name>ATP</name>
        <dbReference type="ChEBI" id="CHEBI:30616"/>
    </ligand>
</feature>
<dbReference type="CDD" id="cd06627">
    <property type="entry name" value="STKc_Cdc7_like"/>
    <property type="match status" value="1"/>
</dbReference>
<dbReference type="InterPro" id="IPR001245">
    <property type="entry name" value="Ser-Thr/Tyr_kinase_cat_dom"/>
</dbReference>
<organism evidence="11 12">
    <name type="scientific">Mucor circinelloides f. circinelloides (strain 1006PhL)</name>
    <name type="common">Mucormycosis agent</name>
    <name type="synonym">Calyptromyces circinelloides</name>
    <dbReference type="NCBI Taxonomy" id="1220926"/>
    <lineage>
        <taxon>Eukaryota</taxon>
        <taxon>Fungi</taxon>
        <taxon>Fungi incertae sedis</taxon>
        <taxon>Mucoromycota</taxon>
        <taxon>Mucoromycotina</taxon>
        <taxon>Mucoromycetes</taxon>
        <taxon>Mucorales</taxon>
        <taxon>Mucorineae</taxon>
        <taxon>Mucoraceae</taxon>
        <taxon>Mucor</taxon>
    </lineage>
</organism>
<dbReference type="EMBL" id="KE123974">
    <property type="protein sequence ID" value="EPB87135.1"/>
    <property type="molecule type" value="Genomic_DNA"/>
</dbReference>
<sequence length="825" mass="91890">MSSSNTSSSLTSVFQQKPEDAVKQFLMETLERKELPKGSLQDILKDGILLCELIKRFSPNECIIKNEGGTIFAYQDNIGQFLRVAESLHIPQSDLFQTVDLLEGKRMQSVISCLLAIKRIMSERKVIPTKPTSEFLTTGRKSGSRNSQLLLTPSSPPTAVSCNNNAYNVLQINKHGNSCRPVHQKRFSNSSFNDEKKLLPSPPTTPPTANTTAAQQYLLHTKAKSASALYTPTGSKNSSSPEWPKRSTNPRRSLEFTGDAKKTSLEKKFQQKSTSSGNRGGGYVKSQVHMITSNNHLAAVEPSMVKVKRYSASDNTNDMTHEKASVKAIPAKSSPMPMPKPSKSTPLVAATNITVTAKTTAAKKKTTAENKMKYYTDYNNRKTSLKKMGSCALTVESDDGTSAVYALGKSIGKGQFGEVFGGLNMDTGEYVAIKRIKRNQMECDDMNEVGVLKHLNSEHIVRYKGFSKDKEYMNIILEYVEMGSLHNNIKAFGKFPEKLAASYTYKILSGLHYLHSQDVIHCDLKAANILITKTGGLKLTDFGVSLSLKMKDDENTGEPAGTPNWMAPEVIKFAGASAKSDIWSLGCTIVEMLTGKPPYAGIPSFAALYRIVEDDEPPIPKNIALSDEAREFLLACFKKNPEDRPSAFDLMKMKWMETYFHQDPSFLSLPSDEIQTIKKSKSETCLESSTSSNDFLTHQFVDYQTYQKGEKCYGCNIQMKRLWVKNCQDCQLKFHPHCINKAPLCTKGYHINSTFIKSTIPDEKRKYTPLGPLNTNLAKAYLPVMNQQLHSDSMASRKYHQYKSEGYATSKSDTNRRNMVSSIMT</sequence>
<dbReference type="Pfam" id="PF00069">
    <property type="entry name" value="Pkinase"/>
    <property type="match status" value="1"/>
</dbReference>
<dbReference type="SMART" id="SM00033">
    <property type="entry name" value="CH"/>
    <property type="match status" value="1"/>
</dbReference>
<evidence type="ECO:0000256" key="6">
    <source>
        <dbReference type="PROSITE-ProRule" id="PRU10141"/>
    </source>
</evidence>
<dbReference type="GO" id="GO:0004709">
    <property type="term" value="F:MAP kinase kinase kinase activity"/>
    <property type="evidence" value="ECO:0007669"/>
    <property type="project" value="TreeGrafter"/>
</dbReference>
<evidence type="ECO:0000259" key="10">
    <source>
        <dbReference type="PROSITE" id="PS50081"/>
    </source>
</evidence>
<dbReference type="InterPro" id="IPR036872">
    <property type="entry name" value="CH_dom_sf"/>
</dbReference>
<feature type="domain" description="Protein kinase" evidence="8">
    <location>
        <begin position="405"/>
        <end position="656"/>
    </location>
</feature>
<dbReference type="PROSITE" id="PS50021">
    <property type="entry name" value="CH"/>
    <property type="match status" value="1"/>
</dbReference>
<evidence type="ECO:0000256" key="5">
    <source>
        <dbReference type="ARBA" id="ARBA00022840"/>
    </source>
</evidence>
<dbReference type="SUPFAM" id="SSF56112">
    <property type="entry name" value="Protein kinase-like (PK-like)"/>
    <property type="match status" value="1"/>
</dbReference>
<dbReference type="VEuPathDB" id="FungiDB:HMPREF1544_06061"/>
<feature type="compositionally biased region" description="Polar residues" evidence="7">
    <location>
        <begin position="807"/>
        <end position="825"/>
    </location>
</feature>
<dbReference type="PRINTS" id="PR00109">
    <property type="entry name" value="TYRKINASE"/>
</dbReference>
<dbReference type="PROSITE" id="PS50081">
    <property type="entry name" value="ZF_DAG_PE_2"/>
    <property type="match status" value="1"/>
</dbReference>
<evidence type="ECO:0000256" key="7">
    <source>
        <dbReference type="SAM" id="MobiDB-lite"/>
    </source>
</evidence>
<keyword evidence="4 11" id="KW-0418">Kinase</keyword>
<dbReference type="eggNOG" id="KOG0198">
    <property type="taxonomic scope" value="Eukaryota"/>
</dbReference>
<dbReference type="InterPro" id="IPR002219">
    <property type="entry name" value="PKC_DAG/PE"/>
</dbReference>
<dbReference type="Gene3D" id="1.10.510.10">
    <property type="entry name" value="Transferase(Phosphotransferase) domain 1"/>
    <property type="match status" value="1"/>
</dbReference>
<evidence type="ECO:0000313" key="12">
    <source>
        <dbReference type="Proteomes" id="UP000014254"/>
    </source>
</evidence>
<feature type="compositionally biased region" description="Polar residues" evidence="7">
    <location>
        <begin position="229"/>
        <end position="251"/>
    </location>
</feature>
<evidence type="ECO:0000313" key="11">
    <source>
        <dbReference type="EMBL" id="EPB87135.1"/>
    </source>
</evidence>
<name>S2K4I9_MUCC1</name>
<dbReference type="GO" id="GO:0005737">
    <property type="term" value="C:cytoplasm"/>
    <property type="evidence" value="ECO:0007669"/>
    <property type="project" value="TreeGrafter"/>
</dbReference>
<feature type="region of interest" description="Disordered" evidence="7">
    <location>
        <begin position="133"/>
        <end position="155"/>
    </location>
</feature>
<protein>
    <submittedName>
        <fullName evidence="11">STE/STE11/CDC15 protein kinase</fullName>
    </submittedName>
</protein>
<evidence type="ECO:0000256" key="4">
    <source>
        <dbReference type="ARBA" id="ARBA00022777"/>
    </source>
</evidence>
<feature type="region of interest" description="Disordered" evidence="7">
    <location>
        <begin position="805"/>
        <end position="825"/>
    </location>
</feature>
<accession>S2K4I9</accession>
<dbReference type="InterPro" id="IPR008271">
    <property type="entry name" value="Ser/Thr_kinase_AS"/>
</dbReference>
<dbReference type="PROSITE" id="PS50011">
    <property type="entry name" value="PROTEIN_KINASE_DOM"/>
    <property type="match status" value="1"/>
</dbReference>
<evidence type="ECO:0000259" key="8">
    <source>
        <dbReference type="PROSITE" id="PS50011"/>
    </source>
</evidence>
<dbReference type="InterPro" id="IPR017441">
    <property type="entry name" value="Protein_kinase_ATP_BS"/>
</dbReference>
<dbReference type="OrthoDB" id="8693905at2759"/>
<dbReference type="SUPFAM" id="SSF47576">
    <property type="entry name" value="Calponin-homology domain, CH-domain"/>
    <property type="match status" value="1"/>
</dbReference>
<dbReference type="SMART" id="SM00220">
    <property type="entry name" value="S_TKc"/>
    <property type="match status" value="1"/>
</dbReference>